<dbReference type="InParanoid" id="V5FDM1"/>
<dbReference type="Gene3D" id="3.40.50.300">
    <property type="entry name" value="P-loop containing nucleotide triphosphate hydrolases"/>
    <property type="match status" value="1"/>
</dbReference>
<reference evidence="3" key="1">
    <citation type="journal article" date="2014" name="Genome Announc.">
        <title>Draft genome sequence of the formaldehyde-resistant fungus Byssochlamys spectabilis No. 5 (anamorph Paecilomyces variotii No. 5) (NBRC109023).</title>
        <authorList>
            <person name="Oka T."/>
            <person name="Ekino K."/>
            <person name="Fukuda K."/>
            <person name="Nomura Y."/>
        </authorList>
    </citation>
    <scope>NUCLEOTIDE SEQUENCE [LARGE SCALE GENOMIC DNA]</scope>
    <source>
        <strain evidence="3">No. 5 / NBRC 109023</strain>
    </source>
</reference>
<feature type="compositionally biased region" description="Basic and acidic residues" evidence="1">
    <location>
        <begin position="281"/>
        <end position="296"/>
    </location>
</feature>
<proteinExistence type="predicted"/>
<evidence type="ECO:0000313" key="3">
    <source>
        <dbReference type="Proteomes" id="UP000018001"/>
    </source>
</evidence>
<dbReference type="SUPFAM" id="SSF52540">
    <property type="entry name" value="P-loop containing nucleoside triphosphate hydrolases"/>
    <property type="match status" value="1"/>
</dbReference>
<evidence type="ECO:0008006" key="4">
    <source>
        <dbReference type="Google" id="ProtNLM"/>
    </source>
</evidence>
<dbReference type="Proteomes" id="UP000018001">
    <property type="component" value="Unassembled WGS sequence"/>
</dbReference>
<accession>V5FDM1</accession>
<dbReference type="eggNOG" id="ENOG502T5DI">
    <property type="taxonomic scope" value="Eukaryota"/>
</dbReference>
<sequence>MINCHGVVHVRGTPASGKTTLARHLAQRLKNTHRVVFIESWGITPLSTTAYLVSRAHGAGYLDVTEDEFFGHRHNNLVFIIDEAQVTYVDSLLWYTAIKTRIGIVSGPGFCLFSSYGSPSTGAPSFNYPATTTPPILRKEQRVSLTIPAGSQMPTISLFYTTSEFEDVIVRFCRQPSVEFTLAEDLQNHLYSLTDGHPGVVHAVLTFIQSVYRTRFKRTEIRRLTLDHIRGDLDDDEKLIEYVKLAPAGRGFPSRDLLQQSADPKIIAVFLDILYNGSRKPRGEYKDELKRARSDSQDGQDDQNEQGDPDD</sequence>
<dbReference type="HOGENOM" id="CLU_894273_0_0_1"/>
<dbReference type="AlphaFoldDB" id="V5FDM1"/>
<name>V5FDM1_BYSSN</name>
<gene>
    <name evidence="2" type="ORF">PVAR5_4021</name>
</gene>
<organism evidence="2 3">
    <name type="scientific">Byssochlamys spectabilis (strain No. 5 / NBRC 109023)</name>
    <name type="common">Paecilomyces variotii</name>
    <dbReference type="NCBI Taxonomy" id="1356009"/>
    <lineage>
        <taxon>Eukaryota</taxon>
        <taxon>Fungi</taxon>
        <taxon>Dikarya</taxon>
        <taxon>Ascomycota</taxon>
        <taxon>Pezizomycotina</taxon>
        <taxon>Eurotiomycetes</taxon>
        <taxon>Eurotiomycetidae</taxon>
        <taxon>Eurotiales</taxon>
        <taxon>Thermoascaceae</taxon>
        <taxon>Paecilomyces</taxon>
    </lineage>
</organism>
<evidence type="ECO:0000256" key="1">
    <source>
        <dbReference type="SAM" id="MobiDB-lite"/>
    </source>
</evidence>
<dbReference type="EMBL" id="BAUL01000124">
    <property type="protein sequence ID" value="GAD95379.1"/>
    <property type="molecule type" value="Genomic_DNA"/>
</dbReference>
<comment type="caution">
    <text evidence="2">The sequence shown here is derived from an EMBL/GenBank/DDBJ whole genome shotgun (WGS) entry which is preliminary data.</text>
</comment>
<feature type="region of interest" description="Disordered" evidence="1">
    <location>
        <begin position="278"/>
        <end position="311"/>
    </location>
</feature>
<dbReference type="InterPro" id="IPR027417">
    <property type="entry name" value="P-loop_NTPase"/>
</dbReference>
<evidence type="ECO:0000313" key="2">
    <source>
        <dbReference type="EMBL" id="GAD95379.1"/>
    </source>
</evidence>
<keyword evidence="3" id="KW-1185">Reference proteome</keyword>
<feature type="compositionally biased region" description="Acidic residues" evidence="1">
    <location>
        <begin position="298"/>
        <end position="311"/>
    </location>
</feature>
<dbReference type="OrthoDB" id="2364732at2759"/>
<protein>
    <recommendedName>
        <fullName evidence="4">AAA+ ATPase domain-containing protein</fullName>
    </recommendedName>
</protein>